<evidence type="ECO:0000313" key="1">
    <source>
        <dbReference type="EMBL" id="SFJ64859.1"/>
    </source>
</evidence>
<dbReference type="Proteomes" id="UP000183299">
    <property type="component" value="Unassembled WGS sequence"/>
</dbReference>
<sequence length="121" mass="12686">MFKRVSHNIHRVAVVALLTVALVATAFAHRLPSPSDLAIEAYVIAGGDISDLCGGSGSGGQTTHSDCQACHIIGSVLLPDHLPSRVEADYIFVATVIAPQERRAIRAVLDPARGVRAPPLA</sequence>
<dbReference type="AlphaFoldDB" id="A0A1I3T3S4"/>
<reference evidence="1 2" key="1">
    <citation type="submission" date="2016-10" db="EMBL/GenBank/DDBJ databases">
        <authorList>
            <person name="de Groot N.N."/>
        </authorList>
    </citation>
    <scope>NUCLEOTIDE SEQUENCE [LARGE SCALE GENOMIC DNA]</scope>
    <source>
        <strain evidence="1 2">CGMCC 1.8891</strain>
    </source>
</reference>
<dbReference type="OrthoDB" id="7869757at2"/>
<gene>
    <name evidence="1" type="ORF">SAMN04488138_107208</name>
</gene>
<dbReference type="GeneID" id="98664928"/>
<protein>
    <submittedName>
        <fullName evidence="1">Uncharacterized protein</fullName>
    </submittedName>
</protein>
<accession>A0A1I3T3S4</accession>
<organism evidence="1 2">
    <name type="scientific">Celeribacter halophilus</name>
    <dbReference type="NCBI Taxonomy" id="576117"/>
    <lineage>
        <taxon>Bacteria</taxon>
        <taxon>Pseudomonadati</taxon>
        <taxon>Pseudomonadota</taxon>
        <taxon>Alphaproteobacteria</taxon>
        <taxon>Rhodobacterales</taxon>
        <taxon>Roseobacteraceae</taxon>
        <taxon>Celeribacter</taxon>
    </lineage>
</organism>
<evidence type="ECO:0000313" key="2">
    <source>
        <dbReference type="Proteomes" id="UP000183299"/>
    </source>
</evidence>
<dbReference type="EMBL" id="FORY01000007">
    <property type="protein sequence ID" value="SFJ64859.1"/>
    <property type="molecule type" value="Genomic_DNA"/>
</dbReference>
<name>A0A1I3T3S4_9RHOB</name>
<dbReference type="RefSeq" id="WP_066604167.1">
    <property type="nucleotide sequence ID" value="NZ_FORY01000007.1"/>
</dbReference>
<dbReference type="STRING" id="576117.SAMN04488138_107208"/>
<keyword evidence="2" id="KW-1185">Reference proteome</keyword>
<proteinExistence type="predicted"/>